<evidence type="ECO:0000313" key="13">
    <source>
        <dbReference type="Proteomes" id="UP000614460"/>
    </source>
</evidence>
<evidence type="ECO:0000256" key="7">
    <source>
        <dbReference type="ARBA" id="ARBA00029745"/>
    </source>
</evidence>
<evidence type="ECO:0000313" key="12">
    <source>
        <dbReference type="EMBL" id="GGE15408.1"/>
    </source>
</evidence>
<sequence>MIELKISNQALDLLSCLEISKDLESGGVATFIGSVRNNTKGKEVVRLEFECYEPMAIKEMKKIAESAVAKFAVRNVVIHHRIGVLYPGDVAVIIVVNDGHRESVFDACRYIIDSLKETVPIWKREIFEDGAEWVAAHP</sequence>
<dbReference type="RefSeq" id="WP_182498879.1">
    <property type="nucleotide sequence ID" value="NZ_BMKM01000002.1"/>
</dbReference>
<evidence type="ECO:0000256" key="8">
    <source>
        <dbReference type="ARBA" id="ARBA00030407"/>
    </source>
</evidence>
<evidence type="ECO:0000256" key="2">
    <source>
        <dbReference type="ARBA" id="ARBA00005426"/>
    </source>
</evidence>
<keyword evidence="5" id="KW-0501">Molybdenum cofactor biosynthesis</keyword>
<reference evidence="12" key="2">
    <citation type="submission" date="2020-09" db="EMBL/GenBank/DDBJ databases">
        <authorList>
            <person name="Sun Q."/>
            <person name="Zhou Y."/>
        </authorList>
    </citation>
    <scope>NUCLEOTIDE SEQUENCE</scope>
    <source>
        <strain evidence="12">CGMCC 1.15966</strain>
    </source>
</reference>
<evidence type="ECO:0000256" key="11">
    <source>
        <dbReference type="ARBA" id="ARBA00049878"/>
    </source>
</evidence>
<gene>
    <name evidence="12" type="primary">moaE</name>
    <name evidence="12" type="ORF">GCM10011516_11490</name>
</gene>
<dbReference type="InterPro" id="IPR003448">
    <property type="entry name" value="Mopterin_biosynth_MoaE"/>
</dbReference>
<evidence type="ECO:0000256" key="6">
    <source>
        <dbReference type="ARBA" id="ARBA00026066"/>
    </source>
</evidence>
<dbReference type="Pfam" id="PF02391">
    <property type="entry name" value="MoaE"/>
    <property type="match status" value="1"/>
</dbReference>
<dbReference type="PANTHER" id="PTHR23404">
    <property type="entry name" value="MOLYBDOPTERIN SYNTHASE RELATED"/>
    <property type="match status" value="1"/>
</dbReference>
<comment type="caution">
    <text evidence="12">The sequence shown here is derived from an EMBL/GenBank/DDBJ whole genome shotgun (WGS) entry which is preliminary data.</text>
</comment>
<evidence type="ECO:0000256" key="4">
    <source>
        <dbReference type="ARBA" id="ARBA00013858"/>
    </source>
</evidence>
<organism evidence="12 13">
    <name type="scientific">Sphingobacterium cellulitidis</name>
    <dbReference type="NCBI Taxonomy" id="1768011"/>
    <lineage>
        <taxon>Bacteria</taxon>
        <taxon>Pseudomonadati</taxon>
        <taxon>Bacteroidota</taxon>
        <taxon>Sphingobacteriia</taxon>
        <taxon>Sphingobacteriales</taxon>
        <taxon>Sphingobacteriaceae</taxon>
        <taxon>Sphingobacterium</taxon>
    </lineage>
</organism>
<protein>
    <recommendedName>
        <fullName evidence="4">Molybdopterin synthase catalytic subunit</fullName>
        <ecNumber evidence="3">2.8.1.12</ecNumber>
    </recommendedName>
    <alternativeName>
        <fullName evidence="9">MPT synthase subunit 2</fullName>
    </alternativeName>
    <alternativeName>
        <fullName evidence="7">Molybdenum cofactor biosynthesis protein E</fullName>
    </alternativeName>
    <alternativeName>
        <fullName evidence="8">Molybdopterin-converting factor large subunit</fullName>
    </alternativeName>
    <alternativeName>
        <fullName evidence="10">Molybdopterin-converting factor subunit 2</fullName>
    </alternativeName>
</protein>
<comment type="pathway">
    <text evidence="1">Cofactor biosynthesis; molybdopterin biosynthesis.</text>
</comment>
<accession>A0A8H9FXI4</accession>
<name>A0A8H9FXI4_9SPHI</name>
<proteinExistence type="inferred from homology"/>
<dbReference type="GO" id="GO:0006777">
    <property type="term" value="P:Mo-molybdopterin cofactor biosynthetic process"/>
    <property type="evidence" value="ECO:0007669"/>
    <property type="project" value="UniProtKB-KW"/>
</dbReference>
<dbReference type="SUPFAM" id="SSF54690">
    <property type="entry name" value="Molybdopterin synthase subunit MoaE"/>
    <property type="match status" value="1"/>
</dbReference>
<evidence type="ECO:0000256" key="3">
    <source>
        <dbReference type="ARBA" id="ARBA00011950"/>
    </source>
</evidence>
<dbReference type="AlphaFoldDB" id="A0A8H9FXI4"/>
<evidence type="ECO:0000256" key="9">
    <source>
        <dbReference type="ARBA" id="ARBA00030781"/>
    </source>
</evidence>
<dbReference type="EMBL" id="BMKM01000002">
    <property type="protein sequence ID" value="GGE15408.1"/>
    <property type="molecule type" value="Genomic_DNA"/>
</dbReference>
<dbReference type="InterPro" id="IPR036563">
    <property type="entry name" value="MoaE_sf"/>
</dbReference>
<comment type="catalytic activity">
    <reaction evidence="11">
        <text>2 [molybdopterin-synthase sulfur-carrier protein]-C-terminal-Gly-aminoethanethioate + cyclic pyranopterin phosphate + H2O = molybdopterin + 2 [molybdopterin-synthase sulfur-carrier protein]-C-terminal Gly-Gly + 2 H(+)</text>
        <dbReference type="Rhea" id="RHEA:26333"/>
        <dbReference type="Rhea" id="RHEA-COMP:12202"/>
        <dbReference type="Rhea" id="RHEA-COMP:19907"/>
        <dbReference type="ChEBI" id="CHEBI:15377"/>
        <dbReference type="ChEBI" id="CHEBI:15378"/>
        <dbReference type="ChEBI" id="CHEBI:58698"/>
        <dbReference type="ChEBI" id="CHEBI:59648"/>
        <dbReference type="ChEBI" id="CHEBI:90778"/>
        <dbReference type="ChEBI" id="CHEBI:232372"/>
        <dbReference type="EC" id="2.8.1.12"/>
    </reaction>
</comment>
<dbReference type="Gene3D" id="3.90.1170.40">
    <property type="entry name" value="Molybdopterin biosynthesis MoaE subunit"/>
    <property type="match status" value="1"/>
</dbReference>
<dbReference type="GO" id="GO:0030366">
    <property type="term" value="F:molybdopterin synthase activity"/>
    <property type="evidence" value="ECO:0007669"/>
    <property type="project" value="UniProtKB-EC"/>
</dbReference>
<comment type="subunit">
    <text evidence="6">Heterotetramer of 2 MoaD subunits and 2 MoaE subunits. Also stable as homodimer. The enzyme changes between these two forms during catalysis.</text>
</comment>
<keyword evidence="13" id="KW-1185">Reference proteome</keyword>
<dbReference type="CDD" id="cd00756">
    <property type="entry name" value="MoaE"/>
    <property type="match status" value="1"/>
</dbReference>
<evidence type="ECO:0000256" key="1">
    <source>
        <dbReference type="ARBA" id="ARBA00005046"/>
    </source>
</evidence>
<reference evidence="12" key="1">
    <citation type="journal article" date="2014" name="Int. J. Syst. Evol. Microbiol.">
        <title>Complete genome sequence of Corynebacterium casei LMG S-19264T (=DSM 44701T), isolated from a smear-ripened cheese.</title>
        <authorList>
            <consortium name="US DOE Joint Genome Institute (JGI-PGF)"/>
            <person name="Walter F."/>
            <person name="Albersmeier A."/>
            <person name="Kalinowski J."/>
            <person name="Ruckert C."/>
        </authorList>
    </citation>
    <scope>NUCLEOTIDE SEQUENCE</scope>
    <source>
        <strain evidence="12">CGMCC 1.15966</strain>
    </source>
</reference>
<evidence type="ECO:0000256" key="10">
    <source>
        <dbReference type="ARBA" id="ARBA00032474"/>
    </source>
</evidence>
<evidence type="ECO:0000256" key="5">
    <source>
        <dbReference type="ARBA" id="ARBA00023150"/>
    </source>
</evidence>
<dbReference type="Proteomes" id="UP000614460">
    <property type="component" value="Unassembled WGS sequence"/>
</dbReference>
<comment type="similarity">
    <text evidence="2">Belongs to the MoaE family.</text>
</comment>
<dbReference type="EC" id="2.8.1.12" evidence="3"/>